<dbReference type="PANTHER" id="PTHR30537:SF5">
    <property type="entry name" value="HTH-TYPE TRANSCRIPTIONAL ACTIVATOR TTDR-RELATED"/>
    <property type="match status" value="1"/>
</dbReference>
<organism evidence="6 7">
    <name type="scientific">Paraburkholderia bannensis</name>
    <dbReference type="NCBI Taxonomy" id="765414"/>
    <lineage>
        <taxon>Bacteria</taxon>
        <taxon>Pseudomonadati</taxon>
        <taxon>Pseudomonadota</taxon>
        <taxon>Betaproteobacteria</taxon>
        <taxon>Burkholderiales</taxon>
        <taxon>Burkholderiaceae</taxon>
        <taxon>Paraburkholderia</taxon>
    </lineage>
</organism>
<dbReference type="Gene3D" id="3.40.190.290">
    <property type="match status" value="1"/>
</dbReference>
<evidence type="ECO:0000313" key="6">
    <source>
        <dbReference type="EMBL" id="MBB6102417.1"/>
    </source>
</evidence>
<evidence type="ECO:0000259" key="5">
    <source>
        <dbReference type="PROSITE" id="PS50931"/>
    </source>
</evidence>
<keyword evidence="7" id="KW-1185">Reference proteome</keyword>
<dbReference type="InterPro" id="IPR005119">
    <property type="entry name" value="LysR_subst-bd"/>
</dbReference>
<dbReference type="PROSITE" id="PS50931">
    <property type="entry name" value="HTH_LYSR"/>
    <property type="match status" value="1"/>
</dbReference>
<dbReference type="Proteomes" id="UP000571554">
    <property type="component" value="Unassembled WGS sequence"/>
</dbReference>
<comment type="caution">
    <text evidence="6">The sequence shown here is derived from an EMBL/GenBank/DDBJ whole genome shotgun (WGS) entry which is preliminary data.</text>
</comment>
<dbReference type="Pfam" id="PF03466">
    <property type="entry name" value="LysR_substrate"/>
    <property type="match status" value="1"/>
</dbReference>
<dbReference type="SUPFAM" id="SSF53850">
    <property type="entry name" value="Periplasmic binding protein-like II"/>
    <property type="match status" value="1"/>
</dbReference>
<dbReference type="FunFam" id="1.10.10.10:FF:000001">
    <property type="entry name" value="LysR family transcriptional regulator"/>
    <property type="match status" value="1"/>
</dbReference>
<dbReference type="PANTHER" id="PTHR30537">
    <property type="entry name" value="HTH-TYPE TRANSCRIPTIONAL REGULATOR"/>
    <property type="match status" value="1"/>
</dbReference>
<dbReference type="GO" id="GO:0006351">
    <property type="term" value="P:DNA-templated transcription"/>
    <property type="evidence" value="ECO:0007669"/>
    <property type="project" value="TreeGrafter"/>
</dbReference>
<keyword evidence="4" id="KW-0804">Transcription</keyword>
<reference evidence="6 7" key="1">
    <citation type="submission" date="2020-08" db="EMBL/GenBank/DDBJ databases">
        <title>Above-ground endophytic microbial communities from plants in different locations in the United States.</title>
        <authorList>
            <person name="Frank C."/>
        </authorList>
    </citation>
    <scope>NUCLEOTIDE SEQUENCE [LARGE SCALE GENOMIC DNA]</scope>
    <source>
        <strain evidence="6 7">WP4_2_2</strain>
    </source>
</reference>
<dbReference type="AlphaFoldDB" id="A0A7W9WSK1"/>
<dbReference type="CDD" id="cd08422">
    <property type="entry name" value="PBP2_CrgA_like"/>
    <property type="match status" value="1"/>
</dbReference>
<dbReference type="GO" id="GO:0043565">
    <property type="term" value="F:sequence-specific DNA binding"/>
    <property type="evidence" value="ECO:0007669"/>
    <property type="project" value="TreeGrafter"/>
</dbReference>
<evidence type="ECO:0000256" key="3">
    <source>
        <dbReference type="ARBA" id="ARBA00023125"/>
    </source>
</evidence>
<keyword evidence="3 6" id="KW-0238">DNA-binding</keyword>
<dbReference type="InterPro" id="IPR036388">
    <property type="entry name" value="WH-like_DNA-bd_sf"/>
</dbReference>
<evidence type="ECO:0000256" key="4">
    <source>
        <dbReference type="ARBA" id="ARBA00023163"/>
    </source>
</evidence>
<dbReference type="InterPro" id="IPR058163">
    <property type="entry name" value="LysR-type_TF_proteobact-type"/>
</dbReference>
<name>A0A7W9WSK1_9BURK</name>
<comment type="similarity">
    <text evidence="1">Belongs to the LysR transcriptional regulatory family.</text>
</comment>
<evidence type="ECO:0000256" key="2">
    <source>
        <dbReference type="ARBA" id="ARBA00023015"/>
    </source>
</evidence>
<keyword evidence="2" id="KW-0805">Transcription regulation</keyword>
<dbReference type="Gene3D" id="1.10.10.10">
    <property type="entry name" value="Winged helix-like DNA-binding domain superfamily/Winged helix DNA-binding domain"/>
    <property type="match status" value="1"/>
</dbReference>
<gene>
    <name evidence="6" type="ORF">F4827_002266</name>
</gene>
<sequence>MQINRAWNAFIVSYEGFDDLIAFAAVAGTGSFRAAGAELSRDPSVISRRLSQLERRLGVRLLVRTTRSVTLTEAGTFYFRRVRSVLDELDMATREVGDFAASPQGTLKVSLPVSIGRELIAPLIPDFLLKFPQIHVDAHFLDRTVDIVREGFDVVIRTGTIKDSSLIAKRLTSFRSILVAAPAYLEARGAPECVEDLQSHASLGFTTHGDWPLWILEKNGERRSVRPGGPYSANSLEAIFEAAVKGVGIAMVPPWMAAPYLADGRLSEVLPGWCSVRDIGINAVMPPGALIPAKTRVFVDEIAKALLPGDA</sequence>
<proteinExistence type="inferred from homology"/>
<accession>A0A7W9WSK1</accession>
<evidence type="ECO:0000256" key="1">
    <source>
        <dbReference type="ARBA" id="ARBA00009437"/>
    </source>
</evidence>
<dbReference type="SUPFAM" id="SSF46785">
    <property type="entry name" value="Winged helix' DNA-binding domain"/>
    <property type="match status" value="1"/>
</dbReference>
<dbReference type="InterPro" id="IPR036390">
    <property type="entry name" value="WH_DNA-bd_sf"/>
</dbReference>
<feature type="domain" description="HTH lysR-type" evidence="5">
    <location>
        <begin position="15"/>
        <end position="72"/>
    </location>
</feature>
<dbReference type="RefSeq" id="WP_183723799.1">
    <property type="nucleotide sequence ID" value="NZ_JACHBW010000005.1"/>
</dbReference>
<dbReference type="Pfam" id="PF00126">
    <property type="entry name" value="HTH_1"/>
    <property type="match status" value="1"/>
</dbReference>
<evidence type="ECO:0000313" key="7">
    <source>
        <dbReference type="Proteomes" id="UP000571554"/>
    </source>
</evidence>
<dbReference type="InterPro" id="IPR000847">
    <property type="entry name" value="LysR_HTH_N"/>
</dbReference>
<protein>
    <submittedName>
        <fullName evidence="6">DNA-binding transcriptional LysR family regulator</fullName>
    </submittedName>
</protein>
<dbReference type="EMBL" id="JACHBW010000005">
    <property type="protein sequence ID" value="MBB6102417.1"/>
    <property type="molecule type" value="Genomic_DNA"/>
</dbReference>
<dbReference type="GO" id="GO:0003700">
    <property type="term" value="F:DNA-binding transcription factor activity"/>
    <property type="evidence" value="ECO:0007669"/>
    <property type="project" value="InterPro"/>
</dbReference>